<keyword evidence="3" id="KW-1185">Reference proteome</keyword>
<dbReference type="VEuPathDB" id="ToxoDB:CSUI_002021"/>
<feature type="region of interest" description="Disordered" evidence="1">
    <location>
        <begin position="4292"/>
        <end position="4313"/>
    </location>
</feature>
<comment type="caution">
    <text evidence="2">The sequence shown here is derived from an EMBL/GenBank/DDBJ whole genome shotgun (WGS) entry which is preliminary data.</text>
</comment>
<dbReference type="OrthoDB" id="392230at2759"/>
<dbReference type="EMBL" id="MIGC01000843">
    <property type="protein sequence ID" value="PHJ24130.1"/>
    <property type="molecule type" value="Genomic_DNA"/>
</dbReference>
<gene>
    <name evidence="2" type="ORF">CSUI_002021</name>
</gene>
<proteinExistence type="predicted"/>
<evidence type="ECO:0000313" key="2">
    <source>
        <dbReference type="EMBL" id="PHJ24130.1"/>
    </source>
</evidence>
<accession>A0A2C6KVF3</accession>
<organism evidence="2 3">
    <name type="scientific">Cystoisospora suis</name>
    <dbReference type="NCBI Taxonomy" id="483139"/>
    <lineage>
        <taxon>Eukaryota</taxon>
        <taxon>Sar</taxon>
        <taxon>Alveolata</taxon>
        <taxon>Apicomplexa</taxon>
        <taxon>Conoidasida</taxon>
        <taxon>Coccidia</taxon>
        <taxon>Eucoccidiorida</taxon>
        <taxon>Eimeriorina</taxon>
        <taxon>Sarcocystidae</taxon>
        <taxon>Cystoisospora</taxon>
    </lineage>
</organism>
<protein>
    <submittedName>
        <fullName evidence="2">Uncharacterized protein</fullName>
    </submittedName>
</protein>
<feature type="compositionally biased region" description="Basic and acidic residues" evidence="1">
    <location>
        <begin position="4269"/>
        <end position="4278"/>
    </location>
</feature>
<feature type="region of interest" description="Disordered" evidence="1">
    <location>
        <begin position="4261"/>
        <end position="4280"/>
    </location>
</feature>
<reference evidence="2 3" key="1">
    <citation type="journal article" date="2017" name="Int. J. Parasitol.">
        <title>The genome of the protozoan parasite Cystoisospora suis and a reverse vaccinology approach to identify vaccine candidates.</title>
        <authorList>
            <person name="Palmieri N."/>
            <person name="Shrestha A."/>
            <person name="Ruttkowski B."/>
            <person name="Beck T."/>
            <person name="Vogl C."/>
            <person name="Tomley F."/>
            <person name="Blake D.P."/>
            <person name="Joachim A."/>
        </authorList>
    </citation>
    <scope>NUCLEOTIDE SEQUENCE [LARGE SCALE GENOMIC DNA]</scope>
    <source>
        <strain evidence="2 3">Wien I</strain>
    </source>
</reference>
<evidence type="ECO:0000313" key="3">
    <source>
        <dbReference type="Proteomes" id="UP000221165"/>
    </source>
</evidence>
<evidence type="ECO:0000256" key="1">
    <source>
        <dbReference type="SAM" id="MobiDB-lite"/>
    </source>
</evidence>
<dbReference type="RefSeq" id="XP_067925804.1">
    <property type="nucleotide sequence ID" value="XM_068062223.1"/>
</dbReference>
<dbReference type="Proteomes" id="UP000221165">
    <property type="component" value="Unassembled WGS sequence"/>
</dbReference>
<dbReference type="GeneID" id="94425434"/>
<sequence>MPPPPRLLLQQHLPAKGNNASSLGDLFREPEPLFDILTSTRWSGDYASVVSPSDMVDYNYGLTVPRLVPVRLAALQWSHFLHEGHVSRNAYDKRLTLLFVVAALFLTGVVVDRFPKQACQTLVSELREANALDAPSSERLAVRAQYTGDDSSRLFSLIVNTRANVQARDQPRVNDMRVLLTKELRYLIRQKDLRWSKSLEEFLKKEEAARMQFAGKFLESMKMIKEDYELRVLVQGTEDSSAEVGIKKIFLVEVLNDFPNVLLQETFFSATLQLFFSTIFQYPRTRIVMDRGPMEAIFHKHMQTGDATGERVADRLFSHVVDTDKYFHPGAKALFIDVLKLAWKYYYEHSEKMLQLVHEDSVASAFFLAAITNLPYMVDGIDAPSMPLRKNEGEETAANQVQASSQTLRLDAFGFATVVNLAVWQGVNKLGDVAVLQSICRFVFVARSRSDSTDSLPHFQPAFLSARFTSTFQTPLGGIFSGVFFRTKKPFSPALHRRLKIWEGGAAPAEAIEIRHLTSSIGETLRQNALRSLGPSVAATEFYSVLSNGHGDEFLHAAKSTAGRLFDDIFVSSTSSLRSLFNMELFTLVDERTVRDGQPEFDEMKELRKEIWPRVGSERRRAIAVFGEKLKEIEDDPNTQVDSFFRTPHLLGTILKSHFFYTHSVLDSVYSIASIPELGNPKLAIRITLRGLAAAQRLLDEWPLTPLTPELAKQLKLYKSVGAQDGLRQSFLARLNAVVQLSILFYNRHSDSYADLIPSATLALIRGWLVRNLFPDGRRLVPSERLLADLDAHGFTTALALLTLSEELRAPVQYLDEQNRLFVLACGSCSGARMSFIRTSNGLVSVPAEALSLEPFRFPIIPPAHHFAGLKIWEAPRASVAAPKPPAPGRLRTALGRVRALFDALLYAGKRRGTREPVSQRRLLHVNGSVIRNVLARSGLHAEPSECTPLADSFPTCLVESIVTCSREDEECRKRIESASSSFNDMLERLWLEISNPRFVVTQLRSETHWRLLTPILVDLVLVTEGKLTPEERELLFGDSEFLQSAEGRRATRLLWLRLLLDRPEPLTDRDFVPINEALERFGRGGPVPVETVRNLASYYTKEIAPRTRESNDPGIQDALTVAVNKARKELATLGMYDATERHRLKRVIADLYYARQDSLFDFLLGSLPAAKFPEAFRRTVKSCLLSAWREEVQFDRMMRELEQLNGLPTVTPKTIQTCFRDGADGLAAGAGTTHALAQLKALEHNTFFRFSAYHRLRVILEAHQLFSSLVQPQQSQLLSDGRLERIVDKLRLLTASRFQDIFRKAPAFSEFAFAFLAAHLNKDFYILDSPTRDGSAGHMLLLGTPATGFLRPRSIGHVTVLCVPDCHVLTTPFTLTKAVTLEAQTQARSRAISLRNMLLETLPKVKFLSTIDQGTLDSATRLLPVQARLFTPAEAAAICGQQDNSLADIFVVRETCSLTEVSKTFFFEALTLSLGIGNLSPFCWIRFWMFSNPVAVSLAKTVLQEHLSKSGRPRQANGLERLGKDQNWRRLMPTVYTRVLQQLQASLSGFREIAALVRRLNPTAGFVRRLLQGVVSFFRPSRSAEGAREERATTRKRFFTEEDVLSKEALESLPESFFAKNWPSFSLCMDSGGDGLDFAPAYRLAVAIGTGLIAAERFATESHMMYGPIRGNRAVTATFARIAVGYFVNSGEAHDAARALIERLLRVVVHTCAAPSHHKALAPFCGSVQKCRSPDASKDILQFSEVECIMKVVQETLGTDWDVSRLRALLNLFGNVFELLGHRVVIWSQPLNKLFTYETSVRNTADAFAIQLIIGAPHTEGDEGNHTSSCGLYVVSPAFLLQTQLEMASHRKRGDAAPVESYSPGAIEGLDKFLRTQVAEVEAAQFDVMGPFEPLKAVIDRLLSHPELEALSASSRSQLRMILGSNPENDDLIVHQKEFLEESSKLSYGVTPLDLEILRNVTMRQAIQVCIDTHARCTEIVDELKKRLIRVLLTARDGAEAAITVGLKRAVRAKLINTIEDVLREIRSISCDDWGCSKIGRAEMSFHSLSGFYSPHSFYKMQAEVFEETMPLTCSAVAPSYGQAVAVTRPTLTLPQWVTILRSFETKVQGDEIGISRSVIPTIHEFVRNCFDVAQHRLLDSLAVIQMTVKRNAPSWTPELQFEYRQREETKQLTIQNALEECCNTKEFFQAGATVSAHRLLKSLRSHGLTVGWKEVLGSLTDNRLSNVTWTQRAINIGVRKMGDNEQAMSRSCQEREFWERGAKACTRIFLRRMRARGLKLGRLSPVSKKSLSDMKQTYEEWLDKARDVLFIATRGGKNTMVIDQYSNAETKVWVRTAEALYTFPDLSWSELRRRIIRSSDGVSLTVLGKEKAKRLYFAVKRLHIAVSYVQEKQFNKFGAFLVTDALLRRLREQNVYEAGNSAITIGHIKRIRTFSEWKRKVLLLKVSTEVIRAPLPGSLIRAMTEHKYLMRLLRWFVKSKAMTNLVRTTLLSVLRLALGPALTRFVQLKSTPKKGDTVQENEGSSAFVSGVVALSILLSNYGVLKMPVTTLLLPPIISFLKSYSTKNLIDSTIDNLNLPRLVVDMMEPFLPQIEQILISVARSVFTVEFLDSLFKQNVSHRFDLQGLAVAGNVSKVAASLTEAMRRFLPHFLASSSKYFMKPTLQYALRSLKEMVVTLVTTGADQIASALLKSPINPHGALMEYIIRDSSLTDAVGLKDLYDAAMSVFREKTVAALNPTVPIDPKIKSGLTPLQQILVFGLFTPTHPLNPLKFSSVTEQSWKIRTAKYNWNFYDSLKTAVTGFQGELHLKLLEHQRETEQIFYVVKVKGTTVAGLKKLKCFRRRKVLFAFQSSTLSHTGEMTLTGHDNQVVGTLVVRFGPLFTSALRQARLIESYNKLIPTSVKHLQTISPESLEDTLAELSRQLPGIDSLDRLRSEAVKIVDRGIYEKLLEYEYFSQPEWFATDFGLSLSVPREDDTVAAGAGAVEITVLAGHEEIPKTYLVSVFEHQSAIAQLDETVKKRCQKATGLMQRLRSAIRFRSSRHYATKCLKAISMSTDRSGQAFLNVTWYGKTGISSVQFQVTPTNNPETAPDILRSAEHYLTDEDLEELKTRLVAASNQKSENYEVVHWAAFTVLFKRALVGASYRRQRRDFGRAMSETSDSDKRVFREQDYLDSEIFKRQTVSTDAGWSLRLDALLGQPKYRPLLEMFGDKLSEYKEALVLALSNIKLGYPDKLLRDDVLVTADRLDELCPPSWPEDPVKREGCEQNNGLWGSLRITDPTSRLLEFTGKTKMTTPALFKYWSTGSLEARAKYAIGELDELEEFLHARHEVGVNIKIVNPHLVSQQVFVQLYNDHLAAEATNQVTDPQEKYQILKYMHISMLRLLREHSAGQSKPEDLSVSSTLRNAGQAVINSLEPDKAMSPQSKYTWFSKLEAYTEQVYRDMEICFDLRKLSRTLRTPTDLPGKGNITSLRYLVFATKMLHQNPFVEGSSFQAALQDPSIRRGCSATPRDCPSPAVLWNHVYITLLVMLQLSHQPALLESLMSAKDFNIRGKGEPAEPISFKQAMSLFQYGLAIIAKWKITPEVQHYFDSSVDLNWIKSFFSLFTEDETFRVLMVYTPPLSLKTTILQNPRAVLQKAVWNALLALYGFRGGFNRFALEIQVGLPKQSGSSVPYGLASSEVDFLQMPFSIRESMVKQLRELLGNTESPSEPLLILERQGLKLLDSTLMGLLPVVRRTGRLQLSHPQFTFFMRNVRSFLHRYRGTPSAKMTGEKLMDTTIRRRFLEIVRTTALQGAFAEQLRLALPVRFLWKRDQFFHIDNLKKISEEFSATGVIPPDLTTRFVSLFPVVCDAIPASSYDSALSILGVDTTPVISFREKAVRLREVLKDAGVEVQASFHHPLDKFVATEGGACKGLGKVLLKQSRIAEACQDVEEARKAVQEKISFLLDFQRKVGEEEAKVAERVNCDPATEEGQMLKDFFVQLMMDELNNWALTNYWTRYLDVRETSFSEPLIEPLDEHVVAGVLHKVALQARSHPQGEISKELEDAVYPTICQFISYVRRATQDTSTADICRVFPEGRPSLLRFLRSGIENQKMRLEVNSFAFTRGSNVLWTDNLGELIRDNEEVNTPQNLVVIVFMRMLYQLFSSAPGDHYRRHQHLEDGLFSRTSRSTSSLKRSVADVMDLIAEKIQQKRKTIRKWNSKLTNSILYFVDVAIRHAMTALKRFTSFSAKQRALAGEEIDSQLDLERRLDAAQSEGLGFYDGPRQPEGEESGGRENVSLINIQSGDTTTAVTTPHAVETPVSSTQSQERNFLVRPQNPPPSFVQISLTSLVHHYAAAFVLKAHRMIPGLLASALTQDTKALADLLRKKATVSGSVKSIAMSSCVNIFDNIILPTLSTPDVLAPEATLRNLIAQVVRGLHHAVTPNLEVVEEKFKRLRSEKGFIPTATFASGIILTAVTELEWVMQDPKWQAEIIRTLQEYMRSMTSAAVDLFKKFRLADAVCQATEPLSDALADLIDRNSDSLWDAVSDIIQYDAFSLLADFGDAHVAREFKILNDTGSFYDLVELLLGSGTMSNVLDIAKGGYYWYRREKL</sequence>
<name>A0A2C6KVF3_9APIC</name>